<keyword evidence="3" id="KW-0804">Transcription</keyword>
<gene>
    <name evidence="6" type="ORF">CAL27_00235</name>
</gene>
<dbReference type="PROSITE" id="PS51077">
    <property type="entry name" value="HTH_ICLR"/>
    <property type="match status" value="1"/>
</dbReference>
<dbReference type="InterPro" id="IPR005471">
    <property type="entry name" value="Tscrpt_reg_IclR_N"/>
</dbReference>
<keyword evidence="1" id="KW-0805">Transcription regulation</keyword>
<evidence type="ECO:0000313" key="6">
    <source>
        <dbReference type="EMBL" id="OZI67937.1"/>
    </source>
</evidence>
<evidence type="ECO:0000259" key="4">
    <source>
        <dbReference type="PROSITE" id="PS51077"/>
    </source>
</evidence>
<comment type="caution">
    <text evidence="6">The sequence shown here is derived from an EMBL/GenBank/DDBJ whole genome shotgun (WGS) entry which is preliminary data.</text>
</comment>
<dbReference type="InterPro" id="IPR036390">
    <property type="entry name" value="WH_DNA-bd_sf"/>
</dbReference>
<dbReference type="InterPro" id="IPR029016">
    <property type="entry name" value="GAF-like_dom_sf"/>
</dbReference>
<dbReference type="Pfam" id="PF01614">
    <property type="entry name" value="IclR_C"/>
    <property type="match status" value="1"/>
</dbReference>
<dbReference type="SMART" id="SM00346">
    <property type="entry name" value="HTH_ICLR"/>
    <property type="match status" value="1"/>
</dbReference>
<dbReference type="Gene3D" id="3.30.450.40">
    <property type="match status" value="1"/>
</dbReference>
<dbReference type="PANTHER" id="PTHR30136:SF8">
    <property type="entry name" value="TRANSCRIPTIONAL REGULATORY PROTEIN"/>
    <property type="match status" value="1"/>
</dbReference>
<evidence type="ECO:0000313" key="7">
    <source>
        <dbReference type="Proteomes" id="UP000216354"/>
    </source>
</evidence>
<feature type="domain" description="IclR-ED" evidence="5">
    <location>
        <begin position="82"/>
        <end position="267"/>
    </location>
</feature>
<dbReference type="EMBL" id="NEVR01000001">
    <property type="protein sequence ID" value="OZI67937.1"/>
    <property type="molecule type" value="Genomic_DNA"/>
</dbReference>
<dbReference type="Pfam" id="PF09339">
    <property type="entry name" value="HTH_IclR"/>
    <property type="match status" value="1"/>
</dbReference>
<proteinExistence type="predicted"/>
<sequence>MTTTAPASAARPRERRQRVQAAETGMAVLKALARLGGRASLTALAAEVDEQPAKVHRYLASMIEAGIVAQDSGSSHYRLGPEALYIGLAAMRQADPIRVAEPALIRLREQLGVTCFIAVMGNKGPTIVRFEEPGLPVTVNVRVGSVMSLLWSATGRVFLGLHDDAQVRRLALEELDGADAASRGALDPADPLGPLQREVRAAGCSIVIDTNLKGISAVSAPIYNHAGQVCGALTALGTTGGFDARPDGPIAAAVLAEARAASHELGYASATP</sequence>
<protein>
    <submittedName>
        <fullName evidence="6">IclR family transcriptional regulator</fullName>
    </submittedName>
</protein>
<feature type="domain" description="HTH iclR-type" evidence="4">
    <location>
        <begin position="19"/>
        <end position="81"/>
    </location>
</feature>
<evidence type="ECO:0000256" key="1">
    <source>
        <dbReference type="ARBA" id="ARBA00023015"/>
    </source>
</evidence>
<evidence type="ECO:0000256" key="3">
    <source>
        <dbReference type="ARBA" id="ARBA00023163"/>
    </source>
</evidence>
<keyword evidence="7" id="KW-1185">Reference proteome</keyword>
<dbReference type="InterPro" id="IPR014757">
    <property type="entry name" value="Tscrpt_reg_IclR_C"/>
</dbReference>
<dbReference type="InterPro" id="IPR036388">
    <property type="entry name" value="WH-like_DNA-bd_sf"/>
</dbReference>
<keyword evidence="2" id="KW-0238">DNA-binding</keyword>
<dbReference type="PROSITE" id="PS51078">
    <property type="entry name" value="ICLR_ED"/>
    <property type="match status" value="1"/>
</dbReference>
<dbReference type="SUPFAM" id="SSF46785">
    <property type="entry name" value="Winged helix' DNA-binding domain"/>
    <property type="match status" value="1"/>
</dbReference>
<evidence type="ECO:0000256" key="2">
    <source>
        <dbReference type="ARBA" id="ARBA00023125"/>
    </source>
</evidence>
<dbReference type="SUPFAM" id="SSF55781">
    <property type="entry name" value="GAF domain-like"/>
    <property type="match status" value="1"/>
</dbReference>
<accession>A0ABX4F2G9</accession>
<evidence type="ECO:0000259" key="5">
    <source>
        <dbReference type="PROSITE" id="PS51078"/>
    </source>
</evidence>
<name>A0ABX4F2G9_9BORD</name>
<dbReference type="Gene3D" id="1.10.10.10">
    <property type="entry name" value="Winged helix-like DNA-binding domain superfamily/Winged helix DNA-binding domain"/>
    <property type="match status" value="1"/>
</dbReference>
<dbReference type="Proteomes" id="UP000216354">
    <property type="component" value="Unassembled WGS sequence"/>
</dbReference>
<organism evidence="6 7">
    <name type="scientific">Bordetella genomosp. 1</name>
    <dbReference type="NCBI Taxonomy" id="1395607"/>
    <lineage>
        <taxon>Bacteria</taxon>
        <taxon>Pseudomonadati</taxon>
        <taxon>Pseudomonadota</taxon>
        <taxon>Betaproteobacteria</taxon>
        <taxon>Burkholderiales</taxon>
        <taxon>Alcaligenaceae</taxon>
        <taxon>Bordetella</taxon>
    </lineage>
</organism>
<dbReference type="RefSeq" id="WP_255032038.1">
    <property type="nucleotide sequence ID" value="NZ_NEVR01000001.1"/>
</dbReference>
<dbReference type="PANTHER" id="PTHR30136">
    <property type="entry name" value="HELIX-TURN-HELIX TRANSCRIPTIONAL REGULATOR, ICLR FAMILY"/>
    <property type="match status" value="1"/>
</dbReference>
<dbReference type="InterPro" id="IPR050707">
    <property type="entry name" value="HTH_MetabolicPath_Reg"/>
</dbReference>
<reference evidence="6 7" key="1">
    <citation type="submission" date="2017-05" db="EMBL/GenBank/DDBJ databases">
        <title>Complete and WGS of Bordetella genogroups.</title>
        <authorList>
            <person name="Spilker T."/>
            <person name="Lipuma J."/>
        </authorList>
    </citation>
    <scope>NUCLEOTIDE SEQUENCE [LARGE SCALE GENOMIC DNA]</scope>
    <source>
        <strain evidence="6 7">AU9795</strain>
    </source>
</reference>